<organism evidence="1 2">
    <name type="scientific">Pseudomonas monteilii</name>
    <dbReference type="NCBI Taxonomy" id="76759"/>
    <lineage>
        <taxon>Bacteria</taxon>
        <taxon>Pseudomonadati</taxon>
        <taxon>Pseudomonadota</taxon>
        <taxon>Gammaproteobacteria</taxon>
        <taxon>Pseudomonadales</taxon>
        <taxon>Pseudomonadaceae</taxon>
        <taxon>Pseudomonas</taxon>
    </lineage>
</organism>
<reference evidence="2" key="1">
    <citation type="submission" date="2016-02" db="EMBL/GenBank/DDBJ databases">
        <title>Dietzia cinnamea strain CD11_5 genome sequencing and assembly.</title>
        <authorList>
            <person name="Kaur G."/>
            <person name="Nair G.R."/>
            <person name="Mayilraj S."/>
        </authorList>
    </citation>
    <scope>NUCLEOTIDE SEQUENCE [LARGE SCALE GENOMIC DNA]</scope>
    <source>
        <strain evidence="2">CD10_2</strain>
    </source>
</reference>
<evidence type="ECO:0000313" key="2">
    <source>
        <dbReference type="Proteomes" id="UP000077242"/>
    </source>
</evidence>
<name>A0AAP7FLQ2_9PSED</name>
<sequence length="196" mass="22439">MTPLMLTWIQRAGMTSRTLAGKQPVNEANAVVATEETSHILVRNILIAQTKSEVTMNSDSLTLIQEILQALDKQELARTEPIQKKEILSKIQSVFIKGNPRAWWASLISKPKIQTYNDNTGYLHLCELAPNQEEDVWLIADEDNEEKFLFSLPLNCIPSVLDDCRYFEYYIVNKQLKWMIAENDHGDLIFCNAPEL</sequence>
<comment type="caution">
    <text evidence="1">The sequence shown here is derived from an EMBL/GenBank/DDBJ whole genome shotgun (WGS) entry which is preliminary data.</text>
</comment>
<evidence type="ECO:0000313" key="1">
    <source>
        <dbReference type="EMBL" id="OAH48327.1"/>
    </source>
</evidence>
<dbReference type="Proteomes" id="UP000077242">
    <property type="component" value="Unassembled WGS sequence"/>
</dbReference>
<proteinExistence type="predicted"/>
<dbReference type="InterPro" id="IPR046644">
    <property type="entry name" value="DUF6756"/>
</dbReference>
<dbReference type="Pfam" id="PF20541">
    <property type="entry name" value="DUF6756"/>
    <property type="match status" value="1"/>
</dbReference>
<gene>
    <name evidence="1" type="ORF">AYJ70_02310</name>
</gene>
<accession>A0AAP7FLQ2</accession>
<protein>
    <submittedName>
        <fullName evidence="1">Uncharacterized protein</fullName>
    </submittedName>
</protein>
<dbReference type="EMBL" id="LSTU01000040">
    <property type="protein sequence ID" value="OAH48327.1"/>
    <property type="molecule type" value="Genomic_DNA"/>
</dbReference>
<dbReference type="AlphaFoldDB" id="A0AAP7FLQ2"/>